<evidence type="ECO:0000313" key="2">
    <source>
        <dbReference type="Proteomes" id="UP001596328"/>
    </source>
</evidence>
<name>A0ABD5S2S5_9EURY</name>
<dbReference type="AlphaFoldDB" id="A0ABD5S2S5"/>
<reference evidence="1 2" key="1">
    <citation type="journal article" date="2019" name="Int. J. Syst. Evol. Microbiol.">
        <title>The Global Catalogue of Microorganisms (GCM) 10K type strain sequencing project: providing services to taxonomists for standard genome sequencing and annotation.</title>
        <authorList>
            <consortium name="The Broad Institute Genomics Platform"/>
            <consortium name="The Broad Institute Genome Sequencing Center for Infectious Disease"/>
            <person name="Wu L."/>
            <person name="Ma J."/>
        </authorList>
    </citation>
    <scope>NUCLEOTIDE SEQUENCE [LARGE SCALE GENOMIC DNA]</scope>
    <source>
        <strain evidence="1 2">NBRC 111368</strain>
    </source>
</reference>
<evidence type="ECO:0000313" key="1">
    <source>
        <dbReference type="EMBL" id="MFC6725553.1"/>
    </source>
</evidence>
<dbReference type="InterPro" id="IPR055927">
    <property type="entry name" value="DUF7504"/>
</dbReference>
<dbReference type="Pfam" id="PF24336">
    <property type="entry name" value="DUF7504"/>
    <property type="match status" value="1"/>
</dbReference>
<dbReference type="Proteomes" id="UP001596328">
    <property type="component" value="Unassembled WGS sequence"/>
</dbReference>
<protein>
    <submittedName>
        <fullName evidence="1">Uncharacterized protein</fullName>
    </submittedName>
</protein>
<feature type="non-terminal residue" evidence="1">
    <location>
        <position position="1"/>
    </location>
</feature>
<keyword evidence="2" id="KW-1185">Reference proteome</keyword>
<gene>
    <name evidence="1" type="ORF">ACFQE1_14485</name>
</gene>
<comment type="caution">
    <text evidence="1">The sequence shown here is derived from an EMBL/GenBank/DDBJ whole genome shotgun (WGS) entry which is preliminary data.</text>
</comment>
<accession>A0ABD5S2S5</accession>
<proteinExistence type="predicted"/>
<organism evidence="1 2">
    <name type="scientific">Halobium palmae</name>
    <dbReference type="NCBI Taxonomy" id="1776492"/>
    <lineage>
        <taxon>Archaea</taxon>
        <taxon>Methanobacteriati</taxon>
        <taxon>Methanobacteriota</taxon>
        <taxon>Stenosarchaea group</taxon>
        <taxon>Halobacteria</taxon>
        <taxon>Halobacteriales</taxon>
        <taxon>Haloferacaceae</taxon>
        <taxon>Halobium</taxon>
    </lineage>
</organism>
<sequence length="92" mass="10350">GELRVCVDSLDAMLATAEVEAVRRLVGAVARRVRSVSGMAHYHLSADRSDVVVERLEPSFDAVIELRFGADDEPQHRWTFPGRDVESEWLEL</sequence>
<dbReference type="EMBL" id="JBHSWU010000580">
    <property type="protein sequence ID" value="MFC6725553.1"/>
    <property type="molecule type" value="Genomic_DNA"/>
</dbReference>